<dbReference type="OrthoDB" id="9815940at2"/>
<dbReference type="NCBIfam" id="TIGR04312">
    <property type="entry name" value="choice_anch_B"/>
    <property type="match status" value="1"/>
</dbReference>
<proteinExistence type="predicted"/>
<dbReference type="EMBL" id="FXTP01000009">
    <property type="protein sequence ID" value="SMO72671.1"/>
    <property type="molecule type" value="Genomic_DNA"/>
</dbReference>
<organism evidence="1 2">
    <name type="scientific">Gracilimonas mengyeensis</name>
    <dbReference type="NCBI Taxonomy" id="1302730"/>
    <lineage>
        <taxon>Bacteria</taxon>
        <taxon>Pseudomonadati</taxon>
        <taxon>Balneolota</taxon>
        <taxon>Balneolia</taxon>
        <taxon>Balneolales</taxon>
        <taxon>Balneolaceae</taxon>
        <taxon>Gracilimonas</taxon>
    </lineage>
</organism>
<dbReference type="AlphaFoldDB" id="A0A521DNM6"/>
<sequence length="454" mass="51156">MVIRQRMHRVLAFLLIGFFAVSCSLFDNDRKASVPFPCEDGMADGYPCENVDMFAHLSLYELTGDSVDTRLNDIWGWTDPQTQKEYALVGYTTGVSFVDISDPAQPLVVGRLPESNLRAKYKRLSFDQYPSCNLSIGNTEFSRSLTEGSTWRDVKVYDNHAFVVSDAQPHGMQVFDLTKLRNYSGEVMTLEQDALYDRFGSAHNIVINEATGYAYGVGITQGEICGSRDSTGLHMVNIQNPKNPEFAGCYIDGSPGNYRIAKGYIHDAQCVIYDGPDTEYSGKEICFNSSEGNVVIADVSDKANPQTLGYKRQVDMQYSHQGWLTEDHSFFLMNDELDERNLGRETKTYVWDVRDLEDPKFIGYYSHETPSIDHNLYVKGQYAYETNYNAGLQILDLSGVADAQLERIAYFDTQPQTDAPNFTGTWSNYPFYESGLVVLSDIETGLFVVRPNLD</sequence>
<dbReference type="InterPro" id="IPR027589">
    <property type="entry name" value="Choice_anch_B"/>
</dbReference>
<name>A0A521DNM6_9BACT</name>
<dbReference type="PANTHER" id="PTHR38787">
    <property type="entry name" value="REGULATORY P DOMAIN-CONTAINING PROTEIN"/>
    <property type="match status" value="1"/>
</dbReference>
<dbReference type="PANTHER" id="PTHR38787:SF3">
    <property type="entry name" value="REGULATORY P DOMAIN-CONTAINING PROTEIN"/>
    <property type="match status" value="1"/>
</dbReference>
<protein>
    <submittedName>
        <fullName evidence="1">Choice-of-anchor B domain-containing protein</fullName>
    </submittedName>
</protein>
<dbReference type="GO" id="GO:0005576">
    <property type="term" value="C:extracellular region"/>
    <property type="evidence" value="ECO:0007669"/>
    <property type="project" value="TreeGrafter"/>
</dbReference>
<evidence type="ECO:0000313" key="1">
    <source>
        <dbReference type="EMBL" id="SMO72671.1"/>
    </source>
</evidence>
<dbReference type="InterPro" id="IPR013211">
    <property type="entry name" value="LVIVD"/>
</dbReference>
<dbReference type="Proteomes" id="UP000317557">
    <property type="component" value="Unassembled WGS sequence"/>
</dbReference>
<reference evidence="1 2" key="1">
    <citation type="submission" date="2017-05" db="EMBL/GenBank/DDBJ databases">
        <authorList>
            <person name="Varghese N."/>
            <person name="Submissions S."/>
        </authorList>
    </citation>
    <scope>NUCLEOTIDE SEQUENCE [LARGE SCALE GENOMIC DNA]</scope>
    <source>
        <strain evidence="1 2">DSM 21985</strain>
    </source>
</reference>
<dbReference type="Pfam" id="PF08309">
    <property type="entry name" value="LVIVD"/>
    <property type="match status" value="2"/>
</dbReference>
<dbReference type="PROSITE" id="PS51257">
    <property type="entry name" value="PROKAR_LIPOPROTEIN"/>
    <property type="match status" value="1"/>
</dbReference>
<gene>
    <name evidence="1" type="ORF">SAMN06265219_1099</name>
</gene>
<keyword evidence="2" id="KW-1185">Reference proteome</keyword>
<evidence type="ECO:0000313" key="2">
    <source>
        <dbReference type="Proteomes" id="UP000317557"/>
    </source>
</evidence>
<dbReference type="RefSeq" id="WP_142454663.1">
    <property type="nucleotide sequence ID" value="NZ_FXTP01000009.1"/>
</dbReference>
<accession>A0A521DNM6</accession>